<dbReference type="GO" id="GO:0008199">
    <property type="term" value="F:ferric iron binding"/>
    <property type="evidence" value="ECO:0007669"/>
    <property type="project" value="InterPro"/>
</dbReference>
<dbReference type="Pfam" id="PF00775">
    <property type="entry name" value="Dioxygenase_C"/>
    <property type="match status" value="1"/>
</dbReference>
<name>A0A1I6HKV1_9FLAO</name>
<evidence type="ECO:0000256" key="3">
    <source>
        <dbReference type="ARBA" id="ARBA00023002"/>
    </source>
</evidence>
<evidence type="ECO:0000256" key="2">
    <source>
        <dbReference type="ARBA" id="ARBA00022964"/>
    </source>
</evidence>
<dbReference type="EMBL" id="FOYQ01000002">
    <property type="protein sequence ID" value="SFR54977.1"/>
    <property type="molecule type" value="Genomic_DNA"/>
</dbReference>
<dbReference type="Gene3D" id="2.60.130.10">
    <property type="entry name" value="Aromatic compound dioxygenase"/>
    <property type="match status" value="1"/>
</dbReference>
<feature type="domain" description="Intradiol ring-cleavage dioxygenases" evidence="4">
    <location>
        <begin position="58"/>
        <end position="162"/>
    </location>
</feature>
<dbReference type="STRING" id="400055.SAMN04490243_2849"/>
<accession>A0A1I6HKV1</accession>
<gene>
    <name evidence="5" type="ORF">SAMN04490243_2849</name>
</gene>
<dbReference type="PANTHER" id="PTHR33711">
    <property type="entry name" value="DIOXYGENASE, PUTATIVE (AFU_ORTHOLOGUE AFUA_2G02910)-RELATED"/>
    <property type="match status" value="1"/>
</dbReference>
<dbReference type="PROSITE" id="PS51257">
    <property type="entry name" value="PROKAR_LIPOPROTEIN"/>
    <property type="match status" value="1"/>
</dbReference>
<keyword evidence="2 5" id="KW-0223">Dioxygenase</keyword>
<dbReference type="Proteomes" id="UP000199534">
    <property type="component" value="Unassembled WGS sequence"/>
</dbReference>
<proteinExistence type="inferred from homology"/>
<dbReference type="PANTHER" id="PTHR33711:SF7">
    <property type="entry name" value="INTRADIOL RING-CLEAVAGE DIOXYGENASES DOMAIN-CONTAINING PROTEIN-RELATED"/>
    <property type="match status" value="1"/>
</dbReference>
<evidence type="ECO:0000313" key="6">
    <source>
        <dbReference type="Proteomes" id="UP000199534"/>
    </source>
</evidence>
<dbReference type="AlphaFoldDB" id="A0A1I6HKV1"/>
<dbReference type="InterPro" id="IPR050770">
    <property type="entry name" value="Intradiol_RC_Dioxygenase"/>
</dbReference>
<evidence type="ECO:0000256" key="1">
    <source>
        <dbReference type="ARBA" id="ARBA00007825"/>
    </source>
</evidence>
<dbReference type="InterPro" id="IPR015889">
    <property type="entry name" value="Intradiol_dOase_core"/>
</dbReference>
<dbReference type="RefSeq" id="WP_092983351.1">
    <property type="nucleotide sequence ID" value="NZ_FOYQ01000002.1"/>
</dbReference>
<comment type="similarity">
    <text evidence="1">Belongs to the intradiol ring-cleavage dioxygenase family.</text>
</comment>
<keyword evidence="3" id="KW-0560">Oxidoreductase</keyword>
<protein>
    <submittedName>
        <fullName evidence="5">Protocatechuate 3,4-dioxygenase beta subunit</fullName>
    </submittedName>
</protein>
<sequence length="205" mass="23052">MGFKSKLMGKGMAIFFITIFGFSCSVYSQVDQRWLRSWNEAIKMKPAEIAATGSIAPKDEPGEPLVIRGRIYTPDNTPATAVLIHAYHRDSKGFDFGKNDSELTTWRLQGWAKTDQDGFFTFKTIRPAPDHIGREGPHIHFTVVSESYGRQWAPTVFFSDDPSLSASQRNESKKAGRFGWIAQVNKENGVQTITINIRLKESGDF</sequence>
<dbReference type="InterPro" id="IPR000627">
    <property type="entry name" value="Intradiol_dOase_C"/>
</dbReference>
<reference evidence="5 6" key="1">
    <citation type="submission" date="2016-10" db="EMBL/GenBank/DDBJ databases">
        <authorList>
            <person name="de Groot N.N."/>
        </authorList>
    </citation>
    <scope>NUCLEOTIDE SEQUENCE [LARGE SCALE GENOMIC DNA]</scope>
    <source>
        <strain evidence="5 6">DSM 21019</strain>
    </source>
</reference>
<evidence type="ECO:0000313" key="5">
    <source>
        <dbReference type="EMBL" id="SFR54977.1"/>
    </source>
</evidence>
<dbReference type="GO" id="GO:0016702">
    <property type="term" value="F:oxidoreductase activity, acting on single donors with incorporation of molecular oxygen, incorporation of two atoms of oxygen"/>
    <property type="evidence" value="ECO:0007669"/>
    <property type="project" value="InterPro"/>
</dbReference>
<evidence type="ECO:0000259" key="4">
    <source>
        <dbReference type="Pfam" id="PF00775"/>
    </source>
</evidence>
<dbReference type="SUPFAM" id="SSF49482">
    <property type="entry name" value="Aromatic compound dioxygenase"/>
    <property type="match status" value="1"/>
</dbReference>
<organism evidence="5 6">
    <name type="scientific">Robiginitalea myxolifaciens</name>
    <dbReference type="NCBI Taxonomy" id="400055"/>
    <lineage>
        <taxon>Bacteria</taxon>
        <taxon>Pseudomonadati</taxon>
        <taxon>Bacteroidota</taxon>
        <taxon>Flavobacteriia</taxon>
        <taxon>Flavobacteriales</taxon>
        <taxon>Flavobacteriaceae</taxon>
        <taxon>Robiginitalea</taxon>
    </lineage>
</organism>
<dbReference type="OrthoDB" id="933561at2"/>
<keyword evidence="6" id="KW-1185">Reference proteome</keyword>